<dbReference type="EMBL" id="CM008054">
    <property type="protein sequence ID" value="PVH31164.1"/>
    <property type="molecule type" value="Genomic_DNA"/>
</dbReference>
<protein>
    <submittedName>
        <fullName evidence="1">Uncharacterized protein</fullName>
    </submittedName>
</protein>
<gene>
    <name evidence="1" type="ORF">PAHAL_9G071300</name>
</gene>
<organism evidence="1">
    <name type="scientific">Panicum hallii</name>
    <dbReference type="NCBI Taxonomy" id="206008"/>
    <lineage>
        <taxon>Eukaryota</taxon>
        <taxon>Viridiplantae</taxon>
        <taxon>Streptophyta</taxon>
        <taxon>Embryophyta</taxon>
        <taxon>Tracheophyta</taxon>
        <taxon>Spermatophyta</taxon>
        <taxon>Magnoliopsida</taxon>
        <taxon>Liliopsida</taxon>
        <taxon>Poales</taxon>
        <taxon>Poaceae</taxon>
        <taxon>PACMAD clade</taxon>
        <taxon>Panicoideae</taxon>
        <taxon>Panicodae</taxon>
        <taxon>Paniceae</taxon>
        <taxon>Panicinae</taxon>
        <taxon>Panicum</taxon>
        <taxon>Panicum sect. Panicum</taxon>
    </lineage>
</organism>
<sequence>MERPRRAPRCGHAFLPLSARSGWCDVRRTHVRRGRGARCSLAAKEWCSIASGLPARRGAHVPAARLRRRCGGPDRRRPYYPRLSAGATCILRGGWPELAARGRATSARAAQRRGGVRVRIRRELGHAGLRHTCQILSPRATRTLCVIRDEPRARHGYACAGAVGTRILKLAPPFV</sequence>
<name>A0A2T8I0F7_9POAL</name>
<evidence type="ECO:0000313" key="1">
    <source>
        <dbReference type="EMBL" id="PVH31164.1"/>
    </source>
</evidence>
<proteinExistence type="predicted"/>
<dbReference type="AlphaFoldDB" id="A0A2T8I0F7"/>
<reference evidence="1" key="1">
    <citation type="submission" date="2018-04" db="EMBL/GenBank/DDBJ databases">
        <title>WGS assembly of Panicum hallii.</title>
        <authorList>
            <person name="Lovell J."/>
            <person name="Jenkins J."/>
            <person name="Lowry D."/>
            <person name="Mamidi S."/>
            <person name="Sreedasyam A."/>
            <person name="Weng X."/>
            <person name="Barry K."/>
            <person name="Bonette J."/>
            <person name="Campitelli B."/>
            <person name="Daum C."/>
            <person name="Gordon S."/>
            <person name="Gould B."/>
            <person name="Lipzen A."/>
            <person name="Macqueen A."/>
            <person name="Palacio-Mejia J."/>
            <person name="Plott C."/>
            <person name="Shakirov E."/>
            <person name="Shu S."/>
            <person name="Yoshinaga Y."/>
            <person name="Zane M."/>
            <person name="Rokhsar D."/>
            <person name="Grimwood J."/>
            <person name="Schmutz J."/>
            <person name="Juenger T."/>
        </authorList>
    </citation>
    <scope>NUCLEOTIDE SEQUENCE [LARGE SCALE GENOMIC DNA]</scope>
    <source>
        <strain evidence="1">FIL2</strain>
    </source>
</reference>
<dbReference type="Gramene" id="PVH31164">
    <property type="protein sequence ID" value="PVH31164"/>
    <property type="gene ID" value="PAHAL_9G071300"/>
</dbReference>
<accession>A0A2T8I0F7</accession>
<dbReference type="Proteomes" id="UP000243499">
    <property type="component" value="Chromosome 9"/>
</dbReference>